<dbReference type="RefSeq" id="WP_378141116.1">
    <property type="nucleotide sequence ID" value="NZ_JBHSEF010000021.1"/>
</dbReference>
<organism evidence="1 2">
    <name type="scientific">Chryseomicrobium palamuruense</name>
    <dbReference type="NCBI Taxonomy" id="682973"/>
    <lineage>
        <taxon>Bacteria</taxon>
        <taxon>Bacillati</taxon>
        <taxon>Bacillota</taxon>
        <taxon>Bacilli</taxon>
        <taxon>Bacillales</taxon>
        <taxon>Caryophanaceae</taxon>
        <taxon>Chryseomicrobium</taxon>
    </lineage>
</organism>
<dbReference type="InterPro" id="IPR013321">
    <property type="entry name" value="Arc_rbn_hlx_hlx"/>
</dbReference>
<proteinExistence type="predicted"/>
<comment type="caution">
    <text evidence="1">The sequence shown here is derived from an EMBL/GenBank/DDBJ whole genome shotgun (WGS) entry which is preliminary data.</text>
</comment>
<sequence length="84" mass="9549">MGGKSDKIETVYLLADYMEEVRPVYGKRVFKQHVTKLQGQTTIIREAMIQGYLEMSHINLSICSECLHAEYEAHDTTERLVSGG</sequence>
<reference evidence="2" key="1">
    <citation type="journal article" date="2019" name="Int. J. Syst. Evol. Microbiol.">
        <title>The Global Catalogue of Microorganisms (GCM) 10K type strain sequencing project: providing services to taxonomists for standard genome sequencing and annotation.</title>
        <authorList>
            <consortium name="The Broad Institute Genomics Platform"/>
            <consortium name="The Broad Institute Genome Sequencing Center for Infectious Disease"/>
            <person name="Wu L."/>
            <person name="Ma J."/>
        </authorList>
    </citation>
    <scope>NUCLEOTIDE SEQUENCE [LARGE SCALE GENOMIC DNA]</scope>
    <source>
        <strain evidence="2">CCUG 50353</strain>
    </source>
</reference>
<keyword evidence="2" id="KW-1185">Reference proteome</keyword>
<evidence type="ECO:0008006" key="3">
    <source>
        <dbReference type="Google" id="ProtNLM"/>
    </source>
</evidence>
<dbReference type="Gene3D" id="1.10.1220.10">
    <property type="entry name" value="Met repressor-like"/>
    <property type="match status" value="1"/>
</dbReference>
<protein>
    <recommendedName>
        <fullName evidence="3">Transcriptional regulator</fullName>
    </recommendedName>
</protein>
<dbReference type="Proteomes" id="UP001595733">
    <property type="component" value="Unassembled WGS sequence"/>
</dbReference>
<evidence type="ECO:0000313" key="1">
    <source>
        <dbReference type="EMBL" id="MFC4354843.1"/>
    </source>
</evidence>
<gene>
    <name evidence="1" type="ORF">ACFO0S_07270</name>
</gene>
<name>A0ABV8UWD2_9BACL</name>
<dbReference type="EMBL" id="JBHSEF010000021">
    <property type="protein sequence ID" value="MFC4354843.1"/>
    <property type="molecule type" value="Genomic_DNA"/>
</dbReference>
<accession>A0ABV8UWD2</accession>
<evidence type="ECO:0000313" key="2">
    <source>
        <dbReference type="Proteomes" id="UP001595733"/>
    </source>
</evidence>